<evidence type="ECO:0000259" key="2">
    <source>
        <dbReference type="SMART" id="SM00854"/>
    </source>
</evidence>
<sequence length="319" mass="33664">MAVTIALGGDTMLGRGVGEVIADTGPEGLFAPDVRAEFADADLAVLNLECCVSDRGRRWAAPGKPFHFRAPPEAVGVLTGLGVGCVTLANNHALDYGHEALEDTLGHLAGAGIAVAGAGRDREEARAPAVLERSGTRVAVIGVTDHPEDFAASETTPGVAYASLSEGVPSWLSRLVEDAAAEYDVVLVTPHWGPNMTTEPLPYVRRAAQCLVDAGATLVAGHSAHVFHGVNGNVLYDLGDLIDDYATDEDLRNDLGLAWRVEIGDIGEMRVTALPLTLNYARTELARDEDRTWIVDRLGSACAAFATEVSDQGRRLAVC</sequence>
<dbReference type="Gene3D" id="3.60.21.10">
    <property type="match status" value="1"/>
</dbReference>
<name>A0ABV5YB93_9ACTN</name>
<dbReference type="Proteomes" id="UP001589627">
    <property type="component" value="Unassembled WGS sequence"/>
</dbReference>
<comment type="similarity">
    <text evidence="1">Belongs to the CapA family.</text>
</comment>
<gene>
    <name evidence="3" type="ORF">ACFFNX_06525</name>
</gene>
<keyword evidence="4" id="KW-1185">Reference proteome</keyword>
<dbReference type="PANTHER" id="PTHR33393">
    <property type="entry name" value="POLYGLUTAMINE SYNTHESIS ACCESSORY PROTEIN RV0574C-RELATED"/>
    <property type="match status" value="1"/>
</dbReference>
<comment type="caution">
    <text evidence="3">The sequence shown here is derived from an EMBL/GenBank/DDBJ whole genome shotgun (WGS) entry which is preliminary data.</text>
</comment>
<dbReference type="InterPro" id="IPR052169">
    <property type="entry name" value="CW_Biosynth-Accessory"/>
</dbReference>
<dbReference type="PANTHER" id="PTHR33393:SF13">
    <property type="entry name" value="PGA BIOSYNTHESIS PROTEIN CAPA"/>
    <property type="match status" value="1"/>
</dbReference>
<dbReference type="CDD" id="cd07381">
    <property type="entry name" value="MPP_CapA"/>
    <property type="match status" value="1"/>
</dbReference>
<dbReference type="InterPro" id="IPR029052">
    <property type="entry name" value="Metallo-depent_PP-like"/>
</dbReference>
<proteinExistence type="inferred from homology"/>
<organism evidence="3 4">
    <name type="scientific">Actinoallomurus acaciae</name>
    <dbReference type="NCBI Taxonomy" id="502577"/>
    <lineage>
        <taxon>Bacteria</taxon>
        <taxon>Bacillati</taxon>
        <taxon>Actinomycetota</taxon>
        <taxon>Actinomycetes</taxon>
        <taxon>Streptosporangiales</taxon>
        <taxon>Thermomonosporaceae</taxon>
        <taxon>Actinoallomurus</taxon>
    </lineage>
</organism>
<reference evidence="3 4" key="1">
    <citation type="submission" date="2024-09" db="EMBL/GenBank/DDBJ databases">
        <authorList>
            <person name="Sun Q."/>
            <person name="Mori K."/>
        </authorList>
    </citation>
    <scope>NUCLEOTIDE SEQUENCE [LARGE SCALE GENOMIC DNA]</scope>
    <source>
        <strain evidence="3 4">TBRC 0563</strain>
    </source>
</reference>
<dbReference type="SUPFAM" id="SSF56300">
    <property type="entry name" value="Metallo-dependent phosphatases"/>
    <property type="match status" value="1"/>
</dbReference>
<accession>A0ABV5YB93</accession>
<dbReference type="InterPro" id="IPR019079">
    <property type="entry name" value="Capsule_synth_CapA"/>
</dbReference>
<dbReference type="Pfam" id="PF09587">
    <property type="entry name" value="PGA_cap"/>
    <property type="match status" value="1"/>
</dbReference>
<feature type="domain" description="Capsule synthesis protein CapA" evidence="2">
    <location>
        <begin position="4"/>
        <end position="245"/>
    </location>
</feature>
<evidence type="ECO:0000313" key="4">
    <source>
        <dbReference type="Proteomes" id="UP001589627"/>
    </source>
</evidence>
<evidence type="ECO:0000256" key="1">
    <source>
        <dbReference type="ARBA" id="ARBA00005662"/>
    </source>
</evidence>
<dbReference type="EMBL" id="JBHLZP010000030">
    <property type="protein sequence ID" value="MFB9831841.1"/>
    <property type="molecule type" value="Genomic_DNA"/>
</dbReference>
<dbReference type="RefSeq" id="WP_378196736.1">
    <property type="nucleotide sequence ID" value="NZ_JBHLZP010000030.1"/>
</dbReference>
<evidence type="ECO:0000313" key="3">
    <source>
        <dbReference type="EMBL" id="MFB9831841.1"/>
    </source>
</evidence>
<dbReference type="SMART" id="SM00854">
    <property type="entry name" value="PGA_cap"/>
    <property type="match status" value="1"/>
</dbReference>
<protein>
    <submittedName>
        <fullName evidence="3">CapA family protein</fullName>
    </submittedName>
</protein>